<dbReference type="EMBL" id="HACG01047546">
    <property type="protein sequence ID" value="CEK94411.1"/>
    <property type="molecule type" value="Transcribed_RNA"/>
</dbReference>
<feature type="domain" description="DUF4371" evidence="1">
    <location>
        <begin position="2"/>
        <end position="192"/>
    </location>
</feature>
<dbReference type="InterPro" id="IPR025398">
    <property type="entry name" value="DUF4371"/>
</dbReference>
<evidence type="ECO:0000313" key="2">
    <source>
        <dbReference type="EMBL" id="CEK94410.1"/>
    </source>
</evidence>
<reference evidence="4" key="1">
    <citation type="submission" date="2014-12" db="EMBL/GenBank/DDBJ databases">
        <title>Insight into the proteome of Arion vulgaris.</title>
        <authorList>
            <person name="Aradska J."/>
            <person name="Bulat T."/>
            <person name="Smidak R."/>
            <person name="Sarate P."/>
            <person name="Gangsoo J."/>
            <person name="Sialana F."/>
            <person name="Bilban M."/>
            <person name="Lubec G."/>
        </authorList>
    </citation>
    <scope>NUCLEOTIDE SEQUENCE</scope>
    <source>
        <tissue evidence="4">Skin</tissue>
    </source>
</reference>
<evidence type="ECO:0000313" key="5">
    <source>
        <dbReference type="EMBL" id="CEK94418.1"/>
    </source>
</evidence>
<protein>
    <recommendedName>
        <fullName evidence="1">DUF4371 domain-containing protein</fullName>
    </recommendedName>
</protein>
<accession>A0A0B7BQI5</accession>
<dbReference type="EMBL" id="HACG01047545">
    <property type="protein sequence ID" value="CEK94410.1"/>
    <property type="molecule type" value="Transcribed_RNA"/>
</dbReference>
<proteinExistence type="predicted"/>
<evidence type="ECO:0000313" key="3">
    <source>
        <dbReference type="EMBL" id="CEK94411.1"/>
    </source>
</evidence>
<dbReference type="EMBL" id="HACG01047553">
    <property type="protein sequence ID" value="CEK94418.1"/>
    <property type="molecule type" value="Transcribed_RNA"/>
</dbReference>
<evidence type="ECO:0000259" key="1">
    <source>
        <dbReference type="Pfam" id="PF14291"/>
    </source>
</evidence>
<dbReference type="Pfam" id="PF14291">
    <property type="entry name" value="DUF4371"/>
    <property type="match status" value="1"/>
</dbReference>
<dbReference type="PANTHER" id="PTHR45749:SF21">
    <property type="entry name" value="DUF4371 DOMAIN-CONTAINING PROTEIN"/>
    <property type="match status" value="1"/>
</dbReference>
<dbReference type="PANTHER" id="PTHR45749">
    <property type="match status" value="1"/>
</dbReference>
<organism evidence="4">
    <name type="scientific">Arion vulgaris</name>
    <dbReference type="NCBI Taxonomy" id="1028688"/>
    <lineage>
        <taxon>Eukaryota</taxon>
        <taxon>Metazoa</taxon>
        <taxon>Spiralia</taxon>
        <taxon>Lophotrochozoa</taxon>
        <taxon>Mollusca</taxon>
        <taxon>Gastropoda</taxon>
        <taxon>Heterobranchia</taxon>
        <taxon>Euthyneura</taxon>
        <taxon>Panpulmonata</taxon>
        <taxon>Eupulmonata</taxon>
        <taxon>Stylommatophora</taxon>
        <taxon>Helicina</taxon>
        <taxon>Arionoidea</taxon>
        <taxon>Arionidae</taxon>
        <taxon>Arion</taxon>
    </lineage>
</organism>
<evidence type="ECO:0000313" key="4">
    <source>
        <dbReference type="EMBL" id="CEK94415.1"/>
    </source>
</evidence>
<name>A0A0B7BQI5_9EUPU</name>
<sequence length="250" mass="28506">MDRVKKKWRDILHRLLDITLFLAKQNLAFRGHKEDASSLNKGNFLEMVEMLSKYDPVLKEHLMRLKRTTSVTVKASAYYLSPETQNEFITVLANHVKEILVNYIKAARYFGIMFDSTPDISHTDQMSEVIRYVKIHNGEVEVREVFLGFFHLKGKKADDLSSDILKNLESDGLDIMMCRAQGYDNAVTMSGIHGGVQAILKRKNKKAIFNGCVDHSLNLCGQHSFAENALCVTFFGTLERMYSFFAASTH</sequence>
<dbReference type="AlphaFoldDB" id="A0A0B7BQI5"/>
<gene>
    <name evidence="4" type="primary">ORF200722</name>
    <name evidence="2" type="synonym">ORF200680</name>
    <name evidence="3" type="synonym">ORF200688</name>
    <name evidence="5" type="synonym">ORF200742</name>
</gene>
<dbReference type="EMBL" id="HACG01047550">
    <property type="protein sequence ID" value="CEK94415.1"/>
    <property type="molecule type" value="Transcribed_RNA"/>
</dbReference>